<comment type="caution">
    <text evidence="2">The sequence shown here is derived from an EMBL/GenBank/DDBJ whole genome shotgun (WGS) entry which is preliminary data.</text>
</comment>
<dbReference type="InterPro" id="IPR036291">
    <property type="entry name" value="NAD(P)-bd_dom_sf"/>
</dbReference>
<dbReference type="Gene3D" id="3.40.50.720">
    <property type="entry name" value="NAD(P)-binding Rossmann-like Domain"/>
    <property type="match status" value="1"/>
</dbReference>
<dbReference type="EC" id="4.2.1.47" evidence="2"/>
<dbReference type="EMBL" id="JAJJVQ010000001">
    <property type="protein sequence ID" value="MCO5780048.1"/>
    <property type="molecule type" value="Genomic_DNA"/>
</dbReference>
<keyword evidence="2" id="KW-0456">Lyase</keyword>
<keyword evidence="3" id="KW-1185">Reference proteome</keyword>
<organism evidence="2 3">
    <name type="scientific">Citrobacter meridianamericanus</name>
    <dbReference type="NCBI Taxonomy" id="2894201"/>
    <lineage>
        <taxon>Bacteria</taxon>
        <taxon>Pseudomonadati</taxon>
        <taxon>Pseudomonadota</taxon>
        <taxon>Gammaproteobacteria</taxon>
        <taxon>Enterobacterales</taxon>
        <taxon>Enterobacteriaceae</taxon>
        <taxon>Citrobacter</taxon>
    </lineage>
</organism>
<dbReference type="Pfam" id="PF16363">
    <property type="entry name" value="GDP_Man_Dehyd"/>
    <property type="match status" value="1"/>
</dbReference>
<reference evidence="2" key="1">
    <citation type="submission" date="2021-11" db="EMBL/GenBank/DDBJ databases">
        <title>Citrobacter meridianamericanus sp. nov. isolated from soil.</title>
        <authorList>
            <person name="Furlan J.P.R."/>
            <person name="Stehling E.G."/>
        </authorList>
    </citation>
    <scope>NUCLEOTIDE SEQUENCE</scope>
    <source>
        <strain evidence="2">BR102</strain>
    </source>
</reference>
<dbReference type="RefSeq" id="WP_252837728.1">
    <property type="nucleotide sequence ID" value="NZ_JAJJVQ010000001.1"/>
</dbReference>
<accession>A0ABT1B3G8</accession>
<sequence>MKILVTGGAGFIGSPVVRNSNNIRHTVVNEVKLSTLNQLVLHVEIKNNHKYYLKYVAVCDKMIMGHILASHKLDTVKCLAAKSYVELPISGSAALIERV</sequence>
<dbReference type="GO" id="GO:0008446">
    <property type="term" value="F:GDP-mannose 4,6-dehydratase activity"/>
    <property type="evidence" value="ECO:0007669"/>
    <property type="project" value="UniProtKB-EC"/>
</dbReference>
<dbReference type="Proteomes" id="UP001139290">
    <property type="component" value="Unassembled WGS sequence"/>
</dbReference>
<protein>
    <submittedName>
        <fullName evidence="2">GDP-mannose 4,6-dehydratase</fullName>
        <ecNumber evidence="2">4.2.1.47</ecNumber>
    </submittedName>
</protein>
<dbReference type="SUPFAM" id="SSF51735">
    <property type="entry name" value="NAD(P)-binding Rossmann-fold domains"/>
    <property type="match status" value="1"/>
</dbReference>
<proteinExistence type="predicted"/>
<feature type="domain" description="NAD(P)-binding" evidence="1">
    <location>
        <begin position="4"/>
        <end position="93"/>
    </location>
</feature>
<name>A0ABT1B3G8_9ENTR</name>
<evidence type="ECO:0000313" key="2">
    <source>
        <dbReference type="EMBL" id="MCO5780048.1"/>
    </source>
</evidence>
<dbReference type="InterPro" id="IPR016040">
    <property type="entry name" value="NAD(P)-bd_dom"/>
</dbReference>
<evidence type="ECO:0000259" key="1">
    <source>
        <dbReference type="Pfam" id="PF16363"/>
    </source>
</evidence>
<evidence type="ECO:0000313" key="3">
    <source>
        <dbReference type="Proteomes" id="UP001139290"/>
    </source>
</evidence>
<gene>
    <name evidence="2" type="ORF">LOD26_01715</name>
</gene>